<keyword evidence="1" id="KW-0732">Signal</keyword>
<evidence type="ECO:0008006" key="4">
    <source>
        <dbReference type="Google" id="ProtNLM"/>
    </source>
</evidence>
<organism evidence="2 3">
    <name type="scientific">Parapusillimonas granuli</name>
    <dbReference type="NCBI Taxonomy" id="380911"/>
    <lineage>
        <taxon>Bacteria</taxon>
        <taxon>Pseudomonadati</taxon>
        <taxon>Pseudomonadota</taxon>
        <taxon>Betaproteobacteria</taxon>
        <taxon>Burkholderiales</taxon>
        <taxon>Alcaligenaceae</taxon>
        <taxon>Parapusillimonas</taxon>
    </lineage>
</organism>
<gene>
    <name evidence="2" type="ORF">H0A72_14160</name>
</gene>
<dbReference type="AlphaFoldDB" id="A0A853G2D4"/>
<proteinExistence type="predicted"/>
<sequence length="248" mass="27493">MKNRQAATTRQPARAAALIVAAMLAACAQPQGAAGPSRPSTEEMSIEQFAQTDFNRTVSVAMRDNLESLSRLLEKLYRRNPAEWRKTGAPDIETAIERGRKAIREGRPPPELAGLRDIEILSVALDPNYRGDRAGAFVTGMASTIINAHDGRTRFYVTDVLNAQHVYNAARNVEIAAWLLASKRLSDGRPLLLANEMSEGATNLSFEREFGQLIGRLDLIANLLDENLRRVGINYMQGLLFFNFLPVR</sequence>
<feature type="chain" id="PRO_5032497985" description="Lipoprotein" evidence="1">
    <location>
        <begin position="34"/>
        <end position="248"/>
    </location>
</feature>
<dbReference type="Proteomes" id="UP000559809">
    <property type="component" value="Unassembled WGS sequence"/>
</dbReference>
<feature type="signal peptide" evidence="1">
    <location>
        <begin position="1"/>
        <end position="33"/>
    </location>
</feature>
<dbReference type="PROSITE" id="PS51257">
    <property type="entry name" value="PROKAR_LIPOPROTEIN"/>
    <property type="match status" value="1"/>
</dbReference>
<dbReference type="RefSeq" id="WP_180156416.1">
    <property type="nucleotide sequence ID" value="NZ_JACCEM010000007.1"/>
</dbReference>
<accession>A0A853G2D4</accession>
<comment type="caution">
    <text evidence="2">The sequence shown here is derived from an EMBL/GenBank/DDBJ whole genome shotgun (WGS) entry which is preliminary data.</text>
</comment>
<evidence type="ECO:0000256" key="1">
    <source>
        <dbReference type="SAM" id="SignalP"/>
    </source>
</evidence>
<reference evidence="2 3" key="1">
    <citation type="submission" date="2020-07" db="EMBL/GenBank/DDBJ databases">
        <title>Taxonomic revisions and descriptions of new bacterial species based on genomic comparisons in the high-G+C-content subgroup of the family Alcaligenaceae.</title>
        <authorList>
            <person name="Szabo A."/>
            <person name="Felfoldi T."/>
        </authorList>
    </citation>
    <scope>NUCLEOTIDE SEQUENCE [LARGE SCALE GENOMIC DNA]</scope>
    <source>
        <strain evidence="2 3">LMG 24012</strain>
    </source>
</reference>
<protein>
    <recommendedName>
        <fullName evidence="4">Lipoprotein</fullName>
    </recommendedName>
</protein>
<keyword evidence="3" id="KW-1185">Reference proteome</keyword>
<evidence type="ECO:0000313" key="3">
    <source>
        <dbReference type="Proteomes" id="UP000559809"/>
    </source>
</evidence>
<dbReference type="EMBL" id="JACCEM010000007">
    <property type="protein sequence ID" value="NYT50459.1"/>
    <property type="molecule type" value="Genomic_DNA"/>
</dbReference>
<evidence type="ECO:0000313" key="2">
    <source>
        <dbReference type="EMBL" id="NYT50459.1"/>
    </source>
</evidence>
<name>A0A853G2D4_9BURK</name>